<dbReference type="GO" id="GO:0015074">
    <property type="term" value="P:DNA integration"/>
    <property type="evidence" value="ECO:0007669"/>
    <property type="project" value="UniProtKB-KW"/>
</dbReference>
<sequence>MKVENDPIVQEYYKDRQLAEATREIYTYHLQNYSDFIGLSPSEFIQEADEEEEEGIRPRHRKINKYLKEHRKHLESIEYSFRSIRIALSVIRSFYREYEIELPTRRQPNTRKSKQILTSKDIPCKEDILLALDFANVKYQAIILLMASSGMGRSEIISLTFKDFIKSLKEYYQPHEGEIDLTLLRQKLERVKTPVATWKVERIKTGMSYVTFSSPESIYKILDYLERSKTHTGHLDEPLFQGSRGGSLKKGTFAKYFQKINEKAGFTKNGSLNFFRSHNLRKYFATNLRLSGMNQISCDWLLGHDIKDSVRSAYFLEDPTALKLEYMQHLDKISITDKIKVRVVTNEDYEKALVKIEELEKRQDEMEQTKKLMEELLSDKEFAEARIKK</sequence>
<comment type="caution">
    <text evidence="9">The sequence shown here is derived from an EMBL/GenBank/DDBJ whole genome shotgun (WGS) entry which is preliminary data.</text>
</comment>
<dbReference type="InterPro" id="IPR011010">
    <property type="entry name" value="DNA_brk_join_enz"/>
</dbReference>
<protein>
    <submittedName>
        <fullName evidence="9">Tyrosine-type recombinase/integrase</fullName>
    </submittedName>
</protein>
<evidence type="ECO:0000256" key="5">
    <source>
        <dbReference type="SAM" id="Coils"/>
    </source>
</evidence>
<evidence type="ECO:0000259" key="7">
    <source>
        <dbReference type="PROSITE" id="PS51900"/>
    </source>
</evidence>
<keyword evidence="10" id="KW-1185">Reference proteome</keyword>
<proteinExistence type="predicted"/>
<evidence type="ECO:0000256" key="2">
    <source>
        <dbReference type="ARBA" id="ARBA00023125"/>
    </source>
</evidence>
<dbReference type="PANTHER" id="PTHR30349:SF41">
    <property type="entry name" value="INTEGRASE_RECOMBINASE PROTEIN MJ0367-RELATED"/>
    <property type="match status" value="1"/>
</dbReference>
<dbReference type="CDD" id="cd00397">
    <property type="entry name" value="DNA_BRE_C"/>
    <property type="match status" value="1"/>
</dbReference>
<evidence type="ECO:0000313" key="9">
    <source>
        <dbReference type="EMBL" id="MCZ3373770.1"/>
    </source>
</evidence>
<name>A0A9E5DNE5_9EURY</name>
<feature type="domain" description="Tyr recombinase" evidence="6">
    <location>
        <begin position="112"/>
        <end position="327"/>
    </location>
</feature>
<keyword evidence="5" id="KW-0175">Coiled coil</keyword>
<reference evidence="9" key="1">
    <citation type="submission" date="2022-12" db="EMBL/GenBank/DDBJ databases">
        <title>Reclassification of two methanogenic archaea species isolated from the Kolyma lowland permafrost.</title>
        <authorList>
            <person name="Trubitsyn V.E."/>
            <person name="Rivkina E.M."/>
            <person name="Shcherbakova V.A."/>
        </authorList>
    </citation>
    <scope>NUCLEOTIDE SEQUENCE</scope>
    <source>
        <strain evidence="8">M2</strain>
        <strain evidence="9">MK4</strain>
    </source>
</reference>
<dbReference type="Gene3D" id="1.10.150.130">
    <property type="match status" value="1"/>
</dbReference>
<dbReference type="PROSITE" id="PS51898">
    <property type="entry name" value="TYR_RECOMBINASE"/>
    <property type="match status" value="1"/>
</dbReference>
<dbReference type="RefSeq" id="WP_048082366.1">
    <property type="nucleotide sequence ID" value="NZ_JAPVER010000020.1"/>
</dbReference>
<feature type="coiled-coil region" evidence="5">
    <location>
        <begin position="342"/>
        <end position="386"/>
    </location>
</feature>
<dbReference type="SUPFAM" id="SSF56349">
    <property type="entry name" value="DNA breaking-rejoining enzymes"/>
    <property type="match status" value="1"/>
</dbReference>
<evidence type="ECO:0000313" key="10">
    <source>
        <dbReference type="Proteomes" id="UP001068021"/>
    </source>
</evidence>
<keyword evidence="2 4" id="KW-0238">DNA-binding</keyword>
<dbReference type="Gene3D" id="1.10.443.10">
    <property type="entry name" value="Intergrase catalytic core"/>
    <property type="match status" value="1"/>
</dbReference>
<evidence type="ECO:0000313" key="8">
    <source>
        <dbReference type="EMBL" id="MCZ3367082.1"/>
    </source>
</evidence>
<dbReference type="InterPro" id="IPR002104">
    <property type="entry name" value="Integrase_catalytic"/>
</dbReference>
<keyword evidence="3" id="KW-0233">DNA recombination</keyword>
<organism evidence="9">
    <name type="scientific">Methanobacterium veterum</name>
    <dbReference type="NCBI Taxonomy" id="408577"/>
    <lineage>
        <taxon>Archaea</taxon>
        <taxon>Methanobacteriati</taxon>
        <taxon>Methanobacteriota</taxon>
        <taxon>Methanomada group</taxon>
        <taxon>Methanobacteria</taxon>
        <taxon>Methanobacteriales</taxon>
        <taxon>Methanobacteriaceae</taxon>
        <taxon>Methanobacterium</taxon>
    </lineage>
</organism>
<dbReference type="GO" id="GO:0003677">
    <property type="term" value="F:DNA binding"/>
    <property type="evidence" value="ECO:0007669"/>
    <property type="project" value="UniProtKB-UniRule"/>
</dbReference>
<dbReference type="EMBL" id="JAPVES010000030">
    <property type="protein sequence ID" value="MCZ3373770.1"/>
    <property type="molecule type" value="Genomic_DNA"/>
</dbReference>
<accession>A0A9E5DNE5</accession>
<evidence type="ECO:0000256" key="3">
    <source>
        <dbReference type="ARBA" id="ARBA00023172"/>
    </source>
</evidence>
<keyword evidence="1" id="KW-0229">DNA integration</keyword>
<dbReference type="GO" id="GO:0006310">
    <property type="term" value="P:DNA recombination"/>
    <property type="evidence" value="ECO:0007669"/>
    <property type="project" value="UniProtKB-KW"/>
</dbReference>
<feature type="domain" description="Core-binding (CB)" evidence="7">
    <location>
        <begin position="3"/>
        <end position="99"/>
    </location>
</feature>
<dbReference type="Proteomes" id="UP001068021">
    <property type="component" value="Unassembled WGS sequence"/>
</dbReference>
<dbReference type="InterPro" id="IPR050090">
    <property type="entry name" value="Tyrosine_recombinase_XerCD"/>
</dbReference>
<gene>
    <name evidence="9" type="ORF">O3H35_14060</name>
    <name evidence="8" type="ORF">O3H54_14430</name>
</gene>
<dbReference type="Pfam" id="PF00589">
    <property type="entry name" value="Phage_integrase"/>
    <property type="match status" value="1"/>
</dbReference>
<dbReference type="AlphaFoldDB" id="A0A9E5DNE5"/>
<dbReference type="Proteomes" id="UP001074446">
    <property type="component" value="Unassembled WGS sequence"/>
</dbReference>
<dbReference type="InterPro" id="IPR044068">
    <property type="entry name" value="CB"/>
</dbReference>
<dbReference type="PANTHER" id="PTHR30349">
    <property type="entry name" value="PHAGE INTEGRASE-RELATED"/>
    <property type="match status" value="1"/>
</dbReference>
<dbReference type="InterPro" id="IPR013762">
    <property type="entry name" value="Integrase-like_cat_sf"/>
</dbReference>
<evidence type="ECO:0000256" key="1">
    <source>
        <dbReference type="ARBA" id="ARBA00022908"/>
    </source>
</evidence>
<dbReference type="EMBL" id="JAPVER010000020">
    <property type="protein sequence ID" value="MCZ3367082.1"/>
    <property type="molecule type" value="Genomic_DNA"/>
</dbReference>
<evidence type="ECO:0000259" key="6">
    <source>
        <dbReference type="PROSITE" id="PS51898"/>
    </source>
</evidence>
<dbReference type="InterPro" id="IPR010998">
    <property type="entry name" value="Integrase_recombinase_N"/>
</dbReference>
<evidence type="ECO:0000256" key="4">
    <source>
        <dbReference type="PROSITE-ProRule" id="PRU01248"/>
    </source>
</evidence>
<dbReference type="PROSITE" id="PS51900">
    <property type="entry name" value="CB"/>
    <property type="match status" value="1"/>
</dbReference>